<dbReference type="OrthoDB" id="5244761at2759"/>
<dbReference type="InterPro" id="IPR053181">
    <property type="entry name" value="EcdB-like_regulator"/>
</dbReference>
<organism evidence="4 5">
    <name type="scientific">Amorphotheca resinae ATCC 22711</name>
    <dbReference type="NCBI Taxonomy" id="857342"/>
    <lineage>
        <taxon>Eukaryota</taxon>
        <taxon>Fungi</taxon>
        <taxon>Dikarya</taxon>
        <taxon>Ascomycota</taxon>
        <taxon>Pezizomycotina</taxon>
        <taxon>Leotiomycetes</taxon>
        <taxon>Helotiales</taxon>
        <taxon>Amorphothecaceae</taxon>
        <taxon>Amorphotheca</taxon>
    </lineage>
</organism>
<feature type="compositionally biased region" description="Polar residues" evidence="2">
    <location>
        <begin position="539"/>
        <end position="551"/>
    </location>
</feature>
<feature type="compositionally biased region" description="Polar residues" evidence="2">
    <location>
        <begin position="315"/>
        <end position="325"/>
    </location>
</feature>
<dbReference type="InParanoid" id="A0A2T3BDH5"/>
<dbReference type="SMART" id="SM00066">
    <property type="entry name" value="GAL4"/>
    <property type="match status" value="1"/>
</dbReference>
<gene>
    <name evidence="4" type="ORF">M430DRAFT_23904</name>
</gene>
<feature type="compositionally biased region" description="Polar residues" evidence="2">
    <location>
        <begin position="155"/>
        <end position="169"/>
    </location>
</feature>
<evidence type="ECO:0000256" key="1">
    <source>
        <dbReference type="ARBA" id="ARBA00023242"/>
    </source>
</evidence>
<evidence type="ECO:0000259" key="3">
    <source>
        <dbReference type="PROSITE" id="PS50048"/>
    </source>
</evidence>
<dbReference type="InterPro" id="IPR001138">
    <property type="entry name" value="Zn2Cys6_DnaBD"/>
</dbReference>
<evidence type="ECO:0000256" key="2">
    <source>
        <dbReference type="SAM" id="MobiDB-lite"/>
    </source>
</evidence>
<feature type="domain" description="Zn(2)-C6 fungal-type" evidence="3">
    <location>
        <begin position="208"/>
        <end position="238"/>
    </location>
</feature>
<dbReference type="EMBL" id="KZ679006">
    <property type="protein sequence ID" value="PSS27459.1"/>
    <property type="molecule type" value="Genomic_DNA"/>
</dbReference>
<dbReference type="AlphaFoldDB" id="A0A2T3BDH5"/>
<feature type="compositionally biased region" description="Polar residues" evidence="2">
    <location>
        <begin position="441"/>
        <end position="451"/>
    </location>
</feature>
<dbReference type="Proteomes" id="UP000241818">
    <property type="component" value="Unassembled WGS sequence"/>
</dbReference>
<dbReference type="CDD" id="cd00067">
    <property type="entry name" value="GAL4"/>
    <property type="match status" value="1"/>
</dbReference>
<feature type="region of interest" description="Disordered" evidence="2">
    <location>
        <begin position="315"/>
        <end position="371"/>
    </location>
</feature>
<dbReference type="SUPFAM" id="SSF57701">
    <property type="entry name" value="Zn2/Cys6 DNA-binding domain"/>
    <property type="match status" value="1"/>
</dbReference>
<reference evidence="4 5" key="1">
    <citation type="journal article" date="2018" name="New Phytol.">
        <title>Comparative genomics and transcriptomics depict ericoid mycorrhizal fungi as versatile saprotrophs and plant mutualists.</title>
        <authorList>
            <person name="Martino E."/>
            <person name="Morin E."/>
            <person name="Grelet G.A."/>
            <person name="Kuo A."/>
            <person name="Kohler A."/>
            <person name="Daghino S."/>
            <person name="Barry K.W."/>
            <person name="Cichocki N."/>
            <person name="Clum A."/>
            <person name="Dockter R.B."/>
            <person name="Hainaut M."/>
            <person name="Kuo R.C."/>
            <person name="LaButti K."/>
            <person name="Lindahl B.D."/>
            <person name="Lindquist E.A."/>
            <person name="Lipzen A."/>
            <person name="Khouja H.R."/>
            <person name="Magnuson J."/>
            <person name="Murat C."/>
            <person name="Ohm R.A."/>
            <person name="Singer S.W."/>
            <person name="Spatafora J.W."/>
            <person name="Wang M."/>
            <person name="Veneault-Fourrey C."/>
            <person name="Henrissat B."/>
            <person name="Grigoriev I.V."/>
            <person name="Martin F.M."/>
            <person name="Perotto S."/>
        </authorList>
    </citation>
    <scope>NUCLEOTIDE SEQUENCE [LARGE SCALE GENOMIC DNA]</scope>
    <source>
        <strain evidence="4 5">ATCC 22711</strain>
    </source>
</reference>
<feature type="compositionally biased region" description="Basic and acidic residues" evidence="2">
    <location>
        <begin position="130"/>
        <end position="139"/>
    </location>
</feature>
<accession>A0A2T3BDH5</accession>
<evidence type="ECO:0000313" key="4">
    <source>
        <dbReference type="EMBL" id="PSS27459.1"/>
    </source>
</evidence>
<dbReference type="PROSITE" id="PS00463">
    <property type="entry name" value="ZN2_CY6_FUNGAL_1"/>
    <property type="match status" value="1"/>
</dbReference>
<dbReference type="GO" id="GO:0000981">
    <property type="term" value="F:DNA-binding transcription factor activity, RNA polymerase II-specific"/>
    <property type="evidence" value="ECO:0007669"/>
    <property type="project" value="InterPro"/>
</dbReference>
<feature type="compositionally biased region" description="Polar residues" evidence="2">
    <location>
        <begin position="644"/>
        <end position="658"/>
    </location>
</feature>
<dbReference type="PANTHER" id="PTHR47785">
    <property type="entry name" value="ZN(II)2CYS6 TRANSCRIPTION FACTOR (EUROFUNG)-RELATED-RELATED"/>
    <property type="match status" value="1"/>
</dbReference>
<keyword evidence="1" id="KW-0539">Nucleus</keyword>
<feature type="region of interest" description="Disordered" evidence="2">
    <location>
        <begin position="534"/>
        <end position="594"/>
    </location>
</feature>
<feature type="region of interest" description="Disordered" evidence="2">
    <location>
        <begin position="622"/>
        <end position="683"/>
    </location>
</feature>
<feature type="region of interest" description="Disordered" evidence="2">
    <location>
        <begin position="1"/>
        <end position="183"/>
    </location>
</feature>
<dbReference type="PROSITE" id="PS50048">
    <property type="entry name" value="ZN2_CY6_FUNGAL_2"/>
    <property type="match status" value="1"/>
</dbReference>
<evidence type="ECO:0000313" key="5">
    <source>
        <dbReference type="Proteomes" id="UP000241818"/>
    </source>
</evidence>
<dbReference type="InterPro" id="IPR036864">
    <property type="entry name" value="Zn2-C6_fun-type_DNA-bd_sf"/>
</dbReference>
<dbReference type="Gene3D" id="4.10.240.10">
    <property type="entry name" value="Zn(2)-C6 fungal-type DNA-binding domain"/>
    <property type="match status" value="1"/>
</dbReference>
<protein>
    <recommendedName>
        <fullName evidence="3">Zn(2)-C6 fungal-type domain-containing protein</fullName>
    </recommendedName>
</protein>
<dbReference type="STRING" id="857342.A0A2T3BDH5"/>
<dbReference type="GeneID" id="36573063"/>
<proteinExistence type="predicted"/>
<dbReference type="GO" id="GO:0008270">
    <property type="term" value="F:zinc ion binding"/>
    <property type="evidence" value="ECO:0007669"/>
    <property type="project" value="InterPro"/>
</dbReference>
<sequence>MMDNGLPDQKRPRIGSWTPQQSRELPQLPPPTVPYQHGPPFSRPEPQPHPLDDRRRHSEHAQYDPDPRRPGSGPSHGYHPASQPPPPPPQYATGPRDTMVKRDPSDEPPTPQYRPPSTGTGPDHGVSAPHPDRFHHPPHFDPPAQGPTAFRQPYPLQQSPMPGSETPYNQYAHGLAPPRDPYPSLAYPSSAAAAANSVKRKAQRAAQACDSCRTLKAKCDEGRPACGSCKEKGVACVYRDPPPKQIDKAQADILDTVLRMESAFNGLAEKLVGTMNSLSGKVDLFERVLVSSVPGAEANLQEGLRDNAQALQYPRTSVGSVSQGFKTEPIYPSTPSQQRSLERIEGEEGEEEEDDEAGDPVPPGKPSIPVNHTTGAARLLLVGPIAQLASGVIASEKIKNEKYPMIQEEKRGVLRLFGRGEGLDRPPGYEKDPQADYGAESTPSDTNSDISSPAGEEWGQIGGLTPPGDDNSPPIQRGNVIDTEGMPDLRRETVLRYVDSYNRNINNMHPILIPRRLNALVEAFLKSIPTSHARPRQVENLTGHGSNTRGPSASFVGGGSRAPESPGRKRKRSPASTAEGSEVPSQSIWDHKPGHPFRSISTALVLLVMALGEICEHTKKIPDIYPDQNDDQTWASPHMRNGHPVQSSPTMSTPTGLPSPQEGGAHSRSRRTSLEGPPFFPKRANPKARNLDLLPGLSYFALATDIIGNQLGGNSLQHVHANILAGLYHGQLGRVLESHTYIYNACRGLQVILRPKLERLQKLKKNNEVIPHRDNPIVFAFWTCLQLESDIVAELPCPHSGILTLEDGMPHPNLQAARDIDGLDSLILESYTAQLYLRKHLNTLHNMFYNPEDSQGDKPNYFATIEACEGSLSQIDIVAPNMRWEEDDPPATDILGARLRAKFYGARVITYRDFVLKILEHSAANSKFRGQQISKDFKSGVSVPTLKADMREIDPKILQYAEMGIKSLIKSTTAFYGLGDPGHKRLIVTNIWGTAHAQWGNVLTLQAAYLDPILKQFVDPQLLQTLLKKTLSFLWLHAHRSSALFIDYKILHHTGRIMGMLDDKDVAHHYSVNSSFSSSIRSSSSGDVRMT</sequence>
<dbReference type="RefSeq" id="XP_024724984.1">
    <property type="nucleotide sequence ID" value="XM_024864982.1"/>
</dbReference>
<name>A0A2T3BDH5_AMORE</name>
<feature type="compositionally biased region" description="Basic and acidic residues" evidence="2">
    <location>
        <begin position="50"/>
        <end position="69"/>
    </location>
</feature>
<keyword evidence="5" id="KW-1185">Reference proteome</keyword>
<feature type="compositionally biased region" description="Basic and acidic residues" evidence="2">
    <location>
        <begin position="421"/>
        <end position="434"/>
    </location>
</feature>
<dbReference type="Pfam" id="PF00172">
    <property type="entry name" value="Zn_clus"/>
    <property type="match status" value="1"/>
</dbReference>
<feature type="compositionally biased region" description="Polar residues" evidence="2">
    <location>
        <begin position="574"/>
        <end position="588"/>
    </location>
</feature>
<feature type="region of interest" description="Disordered" evidence="2">
    <location>
        <begin position="418"/>
        <end position="485"/>
    </location>
</feature>
<dbReference type="PANTHER" id="PTHR47785:SF4">
    <property type="entry name" value="ZN(II)2CYS6 TRANSCRIPTION FACTOR (EUROFUNG)"/>
    <property type="match status" value="1"/>
</dbReference>
<feature type="compositionally biased region" description="Acidic residues" evidence="2">
    <location>
        <begin position="347"/>
        <end position="358"/>
    </location>
</feature>